<evidence type="ECO:0000313" key="2">
    <source>
        <dbReference type="EMBL" id="MBA0753399.1"/>
    </source>
</evidence>
<dbReference type="PANTHER" id="PTHR38146:SF9">
    <property type="entry name" value="UNKNOW PROTEIN"/>
    <property type="match status" value="1"/>
</dbReference>
<comment type="caution">
    <text evidence="2">The sequence shown here is derived from an EMBL/GenBank/DDBJ whole genome shotgun (WGS) entry which is preliminary data.</text>
</comment>
<organism evidence="2 3">
    <name type="scientific">Gossypium gossypioides</name>
    <name type="common">Mexican cotton</name>
    <name type="synonym">Selera gossypioides</name>
    <dbReference type="NCBI Taxonomy" id="34282"/>
    <lineage>
        <taxon>Eukaryota</taxon>
        <taxon>Viridiplantae</taxon>
        <taxon>Streptophyta</taxon>
        <taxon>Embryophyta</taxon>
        <taxon>Tracheophyta</taxon>
        <taxon>Spermatophyta</taxon>
        <taxon>Magnoliopsida</taxon>
        <taxon>eudicotyledons</taxon>
        <taxon>Gunneridae</taxon>
        <taxon>Pentapetalae</taxon>
        <taxon>rosids</taxon>
        <taxon>malvids</taxon>
        <taxon>Malvales</taxon>
        <taxon>Malvaceae</taxon>
        <taxon>Malvoideae</taxon>
        <taxon>Gossypium</taxon>
    </lineage>
</organism>
<sequence>MCRLSRREESWWSPQTAQISRVNRKLDLHWILPESPIYPPQEKFGFKPQFEQENPHNPSTTTQLSGARSTTELIAHRAGLPLEAPLGFDGELKKSPTDTLRPIIPDKACIFYITAVAGTELADAYSLDTVISSSLGKEVHDLWAFYLHAESRLCLSPSMADHPLGPAIDHRIGKLLPHQLANQERAPPRADSSFCSLAYG</sequence>
<feature type="compositionally biased region" description="Polar residues" evidence="1">
    <location>
        <begin position="51"/>
        <end position="65"/>
    </location>
</feature>
<proteinExistence type="predicted"/>
<feature type="non-terminal residue" evidence="2">
    <location>
        <position position="200"/>
    </location>
</feature>
<accession>A0A7J9CY05</accession>
<reference evidence="2 3" key="1">
    <citation type="journal article" date="2019" name="Genome Biol. Evol.">
        <title>Insights into the evolution of the New World diploid cottons (Gossypium, subgenus Houzingenia) based on genome sequencing.</title>
        <authorList>
            <person name="Grover C.E."/>
            <person name="Arick M.A. 2nd"/>
            <person name="Thrash A."/>
            <person name="Conover J.L."/>
            <person name="Sanders W.S."/>
            <person name="Peterson D.G."/>
            <person name="Frelichowski J.E."/>
            <person name="Scheffler J.A."/>
            <person name="Scheffler B.E."/>
            <person name="Wendel J.F."/>
        </authorList>
    </citation>
    <scope>NUCLEOTIDE SEQUENCE [LARGE SCALE GENOMIC DNA]</scope>
    <source>
        <strain evidence="2">5</strain>
        <tissue evidence="2">Leaf</tissue>
    </source>
</reference>
<evidence type="ECO:0000313" key="3">
    <source>
        <dbReference type="Proteomes" id="UP000593579"/>
    </source>
</evidence>
<dbReference type="PANTHER" id="PTHR38146">
    <property type="entry name" value="30S RIBOSOMAL PROTEIN S12, CHLOROPLASTIC"/>
    <property type="match status" value="1"/>
</dbReference>
<dbReference type="AlphaFoldDB" id="A0A7J9CY05"/>
<protein>
    <submittedName>
        <fullName evidence="2">Uncharacterized protein</fullName>
    </submittedName>
</protein>
<dbReference type="OrthoDB" id="964950at2759"/>
<gene>
    <name evidence="2" type="ORF">Gogos_020878</name>
</gene>
<dbReference type="Proteomes" id="UP000593579">
    <property type="component" value="Unassembled WGS sequence"/>
</dbReference>
<dbReference type="EMBL" id="JABEZY010253800">
    <property type="protein sequence ID" value="MBA0753399.1"/>
    <property type="molecule type" value="Genomic_DNA"/>
</dbReference>
<keyword evidence="3" id="KW-1185">Reference proteome</keyword>
<name>A0A7J9CY05_GOSGO</name>
<feature type="region of interest" description="Disordered" evidence="1">
    <location>
        <begin position="43"/>
        <end position="65"/>
    </location>
</feature>
<evidence type="ECO:0000256" key="1">
    <source>
        <dbReference type="SAM" id="MobiDB-lite"/>
    </source>
</evidence>